<protein>
    <recommendedName>
        <fullName evidence="3">N-acetylmuramic acid 6-phosphate etherase</fullName>
        <shortName evidence="3">MurNAc-6-P etherase</shortName>
        <ecNumber evidence="3">4.2.1.126</ecNumber>
    </recommendedName>
    <alternativeName>
        <fullName evidence="3">N-acetylmuramic acid 6-phosphate hydrolase</fullName>
    </alternativeName>
    <alternativeName>
        <fullName evidence="3">N-acetylmuramic acid 6-phosphate lyase</fullName>
    </alternativeName>
</protein>
<dbReference type="SUPFAM" id="SSF53067">
    <property type="entry name" value="Actin-like ATPase domain"/>
    <property type="match status" value="2"/>
</dbReference>
<dbReference type="AlphaFoldDB" id="A0A2M8PHI9"/>
<reference evidence="5 6" key="1">
    <citation type="submission" date="2017-11" db="EMBL/GenBank/DDBJ databases">
        <title>Evolution of Phototrophy in the Chloroflexi Phylum Driven by Horizontal Gene Transfer.</title>
        <authorList>
            <person name="Ward L.M."/>
            <person name="Hemp J."/>
            <person name="Shih P.M."/>
            <person name="Mcglynn S.E."/>
            <person name="Fischer W."/>
        </authorList>
    </citation>
    <scope>NUCLEOTIDE SEQUENCE [LARGE SCALE GENOMIC DNA]</scope>
    <source>
        <strain evidence="5">JP3_13</strain>
    </source>
</reference>
<keyword evidence="1 3" id="KW-0456">Lyase</keyword>
<dbReference type="InterPro" id="IPR005488">
    <property type="entry name" value="Etherase_MurQ"/>
</dbReference>
<dbReference type="InterPro" id="IPR040190">
    <property type="entry name" value="MURQ/GCKR"/>
</dbReference>
<dbReference type="PANTHER" id="PTHR10088">
    <property type="entry name" value="GLUCOKINASE REGULATORY PROTEIN"/>
    <property type="match status" value="1"/>
</dbReference>
<dbReference type="InterPro" id="IPR005486">
    <property type="entry name" value="Glucokinase_regulatory_CS"/>
</dbReference>
<dbReference type="CDD" id="cd05007">
    <property type="entry name" value="SIS_Etherase"/>
    <property type="match status" value="1"/>
</dbReference>
<evidence type="ECO:0000256" key="3">
    <source>
        <dbReference type="HAMAP-Rule" id="MF_00068"/>
    </source>
</evidence>
<dbReference type="PANTHER" id="PTHR10088:SF4">
    <property type="entry name" value="GLUCOKINASE REGULATORY PROTEIN"/>
    <property type="match status" value="1"/>
</dbReference>
<dbReference type="NCBIfam" id="NF009222">
    <property type="entry name" value="PRK12570.1"/>
    <property type="match status" value="1"/>
</dbReference>
<dbReference type="GO" id="GO:0016803">
    <property type="term" value="F:ether hydrolase activity"/>
    <property type="evidence" value="ECO:0007669"/>
    <property type="project" value="TreeGrafter"/>
</dbReference>
<comment type="catalytic activity">
    <reaction evidence="3">
        <text>N-acetyl-D-muramate 6-phosphate + H2O = N-acetyl-D-glucosamine 6-phosphate + (R)-lactate</text>
        <dbReference type="Rhea" id="RHEA:26410"/>
        <dbReference type="ChEBI" id="CHEBI:15377"/>
        <dbReference type="ChEBI" id="CHEBI:16004"/>
        <dbReference type="ChEBI" id="CHEBI:57513"/>
        <dbReference type="ChEBI" id="CHEBI:58722"/>
        <dbReference type="EC" id="4.2.1.126"/>
    </reaction>
</comment>
<dbReference type="Gene3D" id="1.10.8.1080">
    <property type="match status" value="1"/>
</dbReference>
<dbReference type="UniPathway" id="UPA00342"/>
<feature type="active site" evidence="3">
    <location>
        <position position="432"/>
    </location>
</feature>
<gene>
    <name evidence="3" type="primary">murQ</name>
    <name evidence="5" type="ORF">CUN49_02555</name>
</gene>
<dbReference type="InterPro" id="IPR046348">
    <property type="entry name" value="SIS_dom_sf"/>
</dbReference>
<organism evidence="5 6">
    <name type="scientific">Candidatus Thermofonsia Clade 1 bacterium</name>
    <dbReference type="NCBI Taxonomy" id="2364210"/>
    <lineage>
        <taxon>Bacteria</taxon>
        <taxon>Bacillati</taxon>
        <taxon>Chloroflexota</taxon>
        <taxon>Candidatus Thermofontia</taxon>
        <taxon>Candidatus Thermofonsia Clade 1</taxon>
    </lineage>
</organism>
<dbReference type="SUPFAM" id="SSF53697">
    <property type="entry name" value="SIS domain"/>
    <property type="match status" value="1"/>
</dbReference>
<dbReference type="Gene3D" id="3.40.50.10490">
    <property type="entry name" value="Glucose-6-phosphate isomerase like protein, domain 1"/>
    <property type="match status" value="1"/>
</dbReference>
<evidence type="ECO:0000259" key="4">
    <source>
        <dbReference type="PROSITE" id="PS51464"/>
    </source>
</evidence>
<dbReference type="NCBIfam" id="NF003915">
    <property type="entry name" value="PRK05441.1"/>
    <property type="match status" value="1"/>
</dbReference>
<dbReference type="Pfam" id="PF22645">
    <property type="entry name" value="GKRP_SIS_N"/>
    <property type="match status" value="1"/>
</dbReference>
<dbReference type="GO" id="GO:0046348">
    <property type="term" value="P:amino sugar catabolic process"/>
    <property type="evidence" value="ECO:0007669"/>
    <property type="project" value="InterPro"/>
</dbReference>
<feature type="domain" description="SIS" evidence="4">
    <location>
        <begin position="373"/>
        <end position="536"/>
    </location>
</feature>
<comment type="function">
    <text evidence="3">Specifically catalyzes the cleavage of the D-lactyl ether substituent of MurNAc 6-phosphate, producing GlcNAc 6-phosphate and D-lactate.</text>
</comment>
<dbReference type="PROSITE" id="PS01272">
    <property type="entry name" value="GCKR"/>
    <property type="match status" value="1"/>
</dbReference>
<dbReference type="EC" id="4.2.1.126" evidence="3"/>
<dbReference type="GO" id="GO:0097173">
    <property type="term" value="P:N-acetylmuramic acid catabolic process"/>
    <property type="evidence" value="ECO:0007669"/>
    <property type="project" value="UniProtKB-UniPathway"/>
</dbReference>
<dbReference type="HAMAP" id="MF_00068">
    <property type="entry name" value="MurQ"/>
    <property type="match status" value="1"/>
</dbReference>
<comment type="pathway">
    <text evidence="3">Amino-sugar metabolism; N-acetylmuramate degradation.</text>
</comment>
<dbReference type="InterPro" id="IPR043129">
    <property type="entry name" value="ATPase_NBD"/>
</dbReference>
<dbReference type="InterPro" id="IPR002731">
    <property type="entry name" value="ATPase_BadF"/>
</dbReference>
<evidence type="ECO:0000256" key="1">
    <source>
        <dbReference type="ARBA" id="ARBA00023239"/>
    </source>
</evidence>
<comment type="subunit">
    <text evidence="3">Homodimer.</text>
</comment>
<evidence type="ECO:0000313" key="5">
    <source>
        <dbReference type="EMBL" id="PJF37013.1"/>
    </source>
</evidence>
<dbReference type="PROSITE" id="PS51464">
    <property type="entry name" value="SIS"/>
    <property type="match status" value="1"/>
</dbReference>
<dbReference type="Pfam" id="PF01869">
    <property type="entry name" value="BcrAD_BadFG"/>
    <property type="match status" value="1"/>
</dbReference>
<feature type="active site" description="Proton donor" evidence="3">
    <location>
        <position position="401"/>
    </location>
</feature>
<evidence type="ECO:0000256" key="2">
    <source>
        <dbReference type="ARBA" id="ARBA00023277"/>
    </source>
</evidence>
<dbReference type="GO" id="GO:0016835">
    <property type="term" value="F:carbon-oxygen lyase activity"/>
    <property type="evidence" value="ECO:0007669"/>
    <property type="project" value="UniProtKB-UniRule"/>
</dbReference>
<dbReference type="GO" id="GO:0009254">
    <property type="term" value="P:peptidoglycan turnover"/>
    <property type="evidence" value="ECO:0007669"/>
    <property type="project" value="TreeGrafter"/>
</dbReference>
<dbReference type="Proteomes" id="UP000229681">
    <property type="component" value="Unassembled WGS sequence"/>
</dbReference>
<accession>A0A2M8PHI9</accession>
<proteinExistence type="inferred from homology"/>
<dbReference type="InterPro" id="IPR001347">
    <property type="entry name" value="SIS_dom"/>
</dbReference>
<dbReference type="Gene3D" id="3.30.420.40">
    <property type="match status" value="2"/>
</dbReference>
<comment type="caution">
    <text evidence="5">The sequence shown here is derived from an EMBL/GenBank/DDBJ whole genome shotgun (WGS) entry which is preliminary data.</text>
</comment>
<dbReference type="CDD" id="cd24007">
    <property type="entry name" value="ASKHA_NBD_eukNAGK-like"/>
    <property type="match status" value="1"/>
</dbReference>
<comment type="miscellaneous">
    <text evidence="3">A lyase-type mechanism (elimination/hydration) is suggested for the cleavage of the lactyl ether bond of MurNAc 6-phosphate, with the formation of an alpha,beta-unsaturated aldehyde intermediate with (E)-stereochemistry, followed by the syn addition of water to give product.</text>
</comment>
<dbReference type="GO" id="GO:0097367">
    <property type="term" value="F:carbohydrate derivative binding"/>
    <property type="evidence" value="ECO:0007669"/>
    <property type="project" value="InterPro"/>
</dbReference>
<evidence type="ECO:0000313" key="6">
    <source>
        <dbReference type="Proteomes" id="UP000229681"/>
    </source>
</evidence>
<comment type="similarity">
    <text evidence="3">Belongs to the GCKR-like family. MurNAc-6-P etherase subfamily.</text>
</comment>
<keyword evidence="2 3" id="KW-0119">Carbohydrate metabolism</keyword>
<dbReference type="EMBL" id="PGTM01000019">
    <property type="protein sequence ID" value="PJF37013.1"/>
    <property type="molecule type" value="Genomic_DNA"/>
</dbReference>
<sequence length="614" mass="63511">MGYFIGIDGGGTSTRFALVDAELRLLGRAERSGANPNVVGREAARQALSEGVAAVLGAAQVPLSAVSGIGAGLAGLDRPADHARFQALFAELFPKVPVTLDNDAVPVLYAASGRAFGIVTISGTGMIALGVDERARRARSGGWGHYADRGSGYMVAREALHALFSAYDRGEESALGKAICARLGLSAVPELVDWLYAPERRVNDIAALATEVVQLAESGDLMAVRLLCDAAQALADATATVAARLSFGAQPFPVVLAGSLFLHSKVLRDFFAHALQSQQPRAQLIQAAHSAAVGAAMMAMAAQGVSFPAPPSAELPQARLPHRRATERRHPLTYGAHRRATLDWLSAMNLEDARVPHLMQPVLPALAALIEAIAPRFRQGGRLIYVGAGTSGRLAILDAAECVPTFGTRPEQVVAVLAGGLPALLQAVEGAEDDRAAGGAAIIALDVSAQDSVIGVAASGATPFVVGALEAANALGALTGCIVNVVEAPLAALALHPICIPTGAEVLMGSTRLKAGTAQKLALNMLSTGVMLRAGRIYENLMTEMRAANLKLRERAAVIVAEAAELDLAQARDMLEACDGEMKTAIVAARLGLLPEAARARLAAVNGDLSALLG</sequence>
<name>A0A2M8PHI9_9CHLR</name>